<dbReference type="InterPro" id="IPR050109">
    <property type="entry name" value="HTH-type_TetR-like_transc_reg"/>
</dbReference>
<dbReference type="SUPFAM" id="SSF48498">
    <property type="entry name" value="Tetracyclin repressor-like, C-terminal domain"/>
    <property type="match status" value="1"/>
</dbReference>
<evidence type="ECO:0000259" key="6">
    <source>
        <dbReference type="PROSITE" id="PS50977"/>
    </source>
</evidence>
<feature type="domain" description="HTH tetR-type" evidence="6">
    <location>
        <begin position="22"/>
        <end position="82"/>
    </location>
</feature>
<keyword evidence="3" id="KW-0804">Transcription</keyword>
<comment type="caution">
    <text evidence="7">The sequence shown here is derived from an EMBL/GenBank/DDBJ whole genome shotgun (WGS) entry which is preliminary data.</text>
</comment>
<evidence type="ECO:0000313" key="7">
    <source>
        <dbReference type="EMBL" id="GLJ75282.1"/>
    </source>
</evidence>
<dbReference type="EMBL" id="BSEN01000003">
    <property type="protein sequence ID" value="GLJ75282.1"/>
    <property type="molecule type" value="Genomic_DNA"/>
</dbReference>
<reference evidence="7" key="2">
    <citation type="submission" date="2023-01" db="EMBL/GenBank/DDBJ databases">
        <authorList>
            <person name="Sun Q."/>
            <person name="Evtushenko L."/>
        </authorList>
    </citation>
    <scope>NUCLEOTIDE SEQUENCE</scope>
    <source>
        <strain evidence="7">VKM Ac-1401</strain>
    </source>
</reference>
<dbReference type="RefSeq" id="WP_271175969.1">
    <property type="nucleotide sequence ID" value="NZ_BAAAJO010000001.1"/>
</dbReference>
<dbReference type="Gene3D" id="1.10.357.10">
    <property type="entry name" value="Tetracycline Repressor, domain 2"/>
    <property type="match status" value="1"/>
</dbReference>
<evidence type="ECO:0000256" key="5">
    <source>
        <dbReference type="SAM" id="MobiDB-lite"/>
    </source>
</evidence>
<feature type="region of interest" description="Disordered" evidence="5">
    <location>
        <begin position="1"/>
        <end position="20"/>
    </location>
</feature>
<dbReference type="AlphaFoldDB" id="A0A9W6H8G6"/>
<dbReference type="PANTHER" id="PTHR30055">
    <property type="entry name" value="HTH-TYPE TRANSCRIPTIONAL REGULATOR RUTR"/>
    <property type="match status" value="1"/>
</dbReference>
<dbReference type="InterPro" id="IPR004111">
    <property type="entry name" value="Repressor_TetR_C"/>
</dbReference>
<dbReference type="Proteomes" id="UP001142372">
    <property type="component" value="Unassembled WGS sequence"/>
</dbReference>
<keyword evidence="2 4" id="KW-0238">DNA-binding</keyword>
<evidence type="ECO:0000313" key="8">
    <source>
        <dbReference type="Proteomes" id="UP001142372"/>
    </source>
</evidence>
<keyword evidence="8" id="KW-1185">Reference proteome</keyword>
<reference evidence="7" key="1">
    <citation type="journal article" date="2014" name="Int. J. Syst. Evol. Microbiol.">
        <title>Complete genome sequence of Corynebacterium casei LMG S-19264T (=DSM 44701T), isolated from a smear-ripened cheese.</title>
        <authorList>
            <consortium name="US DOE Joint Genome Institute (JGI-PGF)"/>
            <person name="Walter F."/>
            <person name="Albersmeier A."/>
            <person name="Kalinowski J."/>
            <person name="Ruckert C."/>
        </authorList>
    </citation>
    <scope>NUCLEOTIDE SEQUENCE</scope>
    <source>
        <strain evidence="7">VKM Ac-1401</strain>
    </source>
</reference>
<evidence type="ECO:0000256" key="3">
    <source>
        <dbReference type="ARBA" id="ARBA00023163"/>
    </source>
</evidence>
<accession>A0A9W6H8G6</accession>
<dbReference type="GO" id="GO:0000976">
    <property type="term" value="F:transcription cis-regulatory region binding"/>
    <property type="evidence" value="ECO:0007669"/>
    <property type="project" value="TreeGrafter"/>
</dbReference>
<organism evidence="7 8">
    <name type="scientific">Leifsonia poae</name>
    <dbReference type="NCBI Taxonomy" id="110933"/>
    <lineage>
        <taxon>Bacteria</taxon>
        <taxon>Bacillati</taxon>
        <taxon>Actinomycetota</taxon>
        <taxon>Actinomycetes</taxon>
        <taxon>Micrococcales</taxon>
        <taxon>Microbacteriaceae</taxon>
        <taxon>Leifsonia</taxon>
    </lineage>
</organism>
<dbReference type="PROSITE" id="PS50977">
    <property type="entry name" value="HTH_TETR_2"/>
    <property type="match status" value="1"/>
</dbReference>
<feature type="DNA-binding region" description="H-T-H motif" evidence="4">
    <location>
        <begin position="45"/>
        <end position="64"/>
    </location>
</feature>
<evidence type="ECO:0000256" key="4">
    <source>
        <dbReference type="PROSITE-ProRule" id="PRU00335"/>
    </source>
</evidence>
<dbReference type="GO" id="GO:0003700">
    <property type="term" value="F:DNA-binding transcription factor activity"/>
    <property type="evidence" value="ECO:0007669"/>
    <property type="project" value="TreeGrafter"/>
</dbReference>
<evidence type="ECO:0000256" key="1">
    <source>
        <dbReference type="ARBA" id="ARBA00023015"/>
    </source>
</evidence>
<dbReference type="InterPro" id="IPR009057">
    <property type="entry name" value="Homeodomain-like_sf"/>
</dbReference>
<dbReference type="Gene3D" id="1.10.10.60">
    <property type="entry name" value="Homeodomain-like"/>
    <property type="match status" value="1"/>
</dbReference>
<dbReference type="GO" id="GO:0045892">
    <property type="term" value="P:negative regulation of DNA-templated transcription"/>
    <property type="evidence" value="ECO:0007669"/>
    <property type="project" value="InterPro"/>
</dbReference>
<keyword evidence="1" id="KW-0805">Transcription regulation</keyword>
<dbReference type="SUPFAM" id="SSF46689">
    <property type="entry name" value="Homeodomain-like"/>
    <property type="match status" value="1"/>
</dbReference>
<evidence type="ECO:0000256" key="2">
    <source>
        <dbReference type="ARBA" id="ARBA00023125"/>
    </source>
</evidence>
<dbReference type="Pfam" id="PF00440">
    <property type="entry name" value="TetR_N"/>
    <property type="match status" value="1"/>
</dbReference>
<dbReference type="InterPro" id="IPR001647">
    <property type="entry name" value="HTH_TetR"/>
</dbReference>
<dbReference type="PANTHER" id="PTHR30055:SF151">
    <property type="entry name" value="TRANSCRIPTIONAL REGULATORY PROTEIN"/>
    <property type="match status" value="1"/>
</dbReference>
<protein>
    <submittedName>
        <fullName evidence="7">TetR family transcriptional regulator</fullName>
    </submittedName>
</protein>
<dbReference type="InterPro" id="IPR036271">
    <property type="entry name" value="Tet_transcr_reg_TetR-rel_C_sf"/>
</dbReference>
<dbReference type="Pfam" id="PF02909">
    <property type="entry name" value="TetR_C_1"/>
    <property type="match status" value="1"/>
</dbReference>
<sequence>MAANRTLLWPTERSTKRGPKPKMTLERIVDAAIGVADSDGLAAVSMQRVADELGATKMSLYRYVPGKSDLTALMLDTKMGPAPVPPARATAPANTEWREGLAAWTVELHRRLADAPWALELSVGARVIGPNELSWMELGLTALSGTPLNGAEQLDVLALLSGHVRSIVQQQTANGETERATALLMSSIIDEHAARFPHVAKAFDSASSAGDRDNALAFGTDRILDGIQTLIDVRTASSRP</sequence>
<gene>
    <name evidence="7" type="ORF">GCM10017584_08560</name>
</gene>
<name>A0A9W6H8G6_9MICO</name>
<proteinExistence type="predicted"/>